<feature type="region of interest" description="Disordered" evidence="5">
    <location>
        <begin position="256"/>
        <end position="276"/>
    </location>
</feature>
<name>A0A3E2B4U6_9FIRM</name>
<accession>A0A3E2B4U6</accession>
<dbReference type="InterPro" id="IPR050319">
    <property type="entry name" value="ABC_transp_ATP-bind"/>
</dbReference>
<dbReference type="InterPro" id="IPR013563">
    <property type="entry name" value="Oligopep_ABC_C"/>
</dbReference>
<proteinExistence type="inferred from homology"/>
<evidence type="ECO:0000313" key="7">
    <source>
        <dbReference type="EMBL" id="RFT07006.1"/>
    </source>
</evidence>
<dbReference type="SUPFAM" id="SSF52540">
    <property type="entry name" value="P-loop containing nucleoside triphosphate hydrolases"/>
    <property type="match status" value="1"/>
</dbReference>
<dbReference type="GO" id="GO:0015833">
    <property type="term" value="P:peptide transport"/>
    <property type="evidence" value="ECO:0007669"/>
    <property type="project" value="InterPro"/>
</dbReference>
<keyword evidence="4 7" id="KW-0067">ATP-binding</keyword>
<dbReference type="FunFam" id="3.40.50.300:FF:000016">
    <property type="entry name" value="Oligopeptide ABC transporter ATP-binding component"/>
    <property type="match status" value="1"/>
</dbReference>
<dbReference type="RefSeq" id="WP_117141953.1">
    <property type="nucleotide sequence ID" value="NZ_CAKXKJ010000004.1"/>
</dbReference>
<dbReference type="AlphaFoldDB" id="A0A3E2B4U6"/>
<protein>
    <submittedName>
        <fullName evidence="7">ATP-binding cassette domain-containing protein</fullName>
    </submittedName>
</protein>
<dbReference type="Gene3D" id="3.40.50.300">
    <property type="entry name" value="P-loop containing nucleotide triphosphate hydrolases"/>
    <property type="match status" value="1"/>
</dbReference>
<dbReference type="NCBIfam" id="TIGR01727">
    <property type="entry name" value="oligo_HPY"/>
    <property type="match status" value="1"/>
</dbReference>
<dbReference type="GO" id="GO:0016887">
    <property type="term" value="F:ATP hydrolysis activity"/>
    <property type="evidence" value="ECO:0007669"/>
    <property type="project" value="InterPro"/>
</dbReference>
<dbReference type="PANTHER" id="PTHR43776:SF7">
    <property type="entry name" value="D,D-DIPEPTIDE TRANSPORT ATP-BINDING PROTEIN DDPF-RELATED"/>
    <property type="match status" value="1"/>
</dbReference>
<evidence type="ECO:0000313" key="8">
    <source>
        <dbReference type="Proteomes" id="UP000260649"/>
    </source>
</evidence>
<dbReference type="GO" id="GO:0055085">
    <property type="term" value="P:transmembrane transport"/>
    <property type="evidence" value="ECO:0007669"/>
    <property type="project" value="UniProtKB-ARBA"/>
</dbReference>
<keyword evidence="8" id="KW-1185">Reference proteome</keyword>
<comment type="caution">
    <text evidence="7">The sequence shown here is derived from an EMBL/GenBank/DDBJ whole genome shotgun (WGS) entry which is preliminary data.</text>
</comment>
<evidence type="ECO:0000256" key="2">
    <source>
        <dbReference type="ARBA" id="ARBA00022448"/>
    </source>
</evidence>
<keyword evidence="2" id="KW-0813">Transport</keyword>
<dbReference type="InterPro" id="IPR003593">
    <property type="entry name" value="AAA+_ATPase"/>
</dbReference>
<dbReference type="EMBL" id="QQRQ01000005">
    <property type="protein sequence ID" value="RFT07006.1"/>
    <property type="molecule type" value="Genomic_DNA"/>
</dbReference>
<keyword evidence="3" id="KW-0547">Nucleotide-binding</keyword>
<reference evidence="7 8" key="1">
    <citation type="submission" date="2018-07" db="EMBL/GenBank/DDBJ databases">
        <title>GABA Modulating Bacteria of the Human Gut Microbiota.</title>
        <authorList>
            <person name="Strandwitz P."/>
            <person name="Kim K.H."/>
            <person name="Terekhova D."/>
            <person name="Liu J.K."/>
            <person name="Sharma A."/>
            <person name="Levering J."/>
            <person name="Mcdonald D."/>
            <person name="Dietrich D."/>
            <person name="Ramadhar T.R."/>
            <person name="Lekbua A."/>
            <person name="Mroue N."/>
            <person name="Liston C."/>
            <person name="Stewart E.J."/>
            <person name="Dubin M.J."/>
            <person name="Zengler K."/>
            <person name="Knight R."/>
            <person name="Gilbert J.A."/>
            <person name="Clardy J."/>
            <person name="Lewis K."/>
        </authorList>
    </citation>
    <scope>NUCLEOTIDE SEQUENCE [LARGE SCALE GENOMIC DNA]</scope>
    <source>
        <strain evidence="7 8">KLE1738</strain>
    </source>
</reference>
<dbReference type="Proteomes" id="UP000260649">
    <property type="component" value="Unassembled WGS sequence"/>
</dbReference>
<evidence type="ECO:0000256" key="3">
    <source>
        <dbReference type="ARBA" id="ARBA00022741"/>
    </source>
</evidence>
<dbReference type="InterPro" id="IPR017871">
    <property type="entry name" value="ABC_transporter-like_CS"/>
</dbReference>
<dbReference type="GO" id="GO:0005524">
    <property type="term" value="F:ATP binding"/>
    <property type="evidence" value="ECO:0007669"/>
    <property type="project" value="UniProtKB-KW"/>
</dbReference>
<dbReference type="PROSITE" id="PS50893">
    <property type="entry name" value="ABC_TRANSPORTER_2"/>
    <property type="match status" value="1"/>
</dbReference>
<feature type="domain" description="ABC transporter" evidence="6">
    <location>
        <begin position="6"/>
        <end position="253"/>
    </location>
</feature>
<dbReference type="OrthoDB" id="9809450at2"/>
<dbReference type="Pfam" id="PF00005">
    <property type="entry name" value="ABC_tran"/>
    <property type="match status" value="1"/>
</dbReference>
<organism evidence="7 8">
    <name type="scientific">Evtepia gabavorous</name>
    <dbReference type="NCBI Taxonomy" id="2211183"/>
    <lineage>
        <taxon>Bacteria</taxon>
        <taxon>Bacillati</taxon>
        <taxon>Bacillota</taxon>
        <taxon>Clostridia</taxon>
        <taxon>Eubacteriales</taxon>
        <taxon>Evtepia</taxon>
    </lineage>
</organism>
<evidence type="ECO:0000256" key="1">
    <source>
        <dbReference type="ARBA" id="ARBA00005417"/>
    </source>
</evidence>
<sequence length="322" mass="34669">MAKILAEGRDLSKTFPARGQGKGAVLHGVSQVDLVVYEGETLALVGESGCGKSTLGRLLLGLLPPTQGQVFFDGRDLAACSPRDLRALRRQMQMVFQDTAASLNPRLTVEGILAEPLRVHRLCPRREIPARAAVLLDQVGLPRDLLGRYPHALSGGQRQRVGIARALALSPRLVVCDEPVSALDVSVQAQMLNLLADLQAARGLTYVLVSHDLGVVRHSADRVCVMFLGRVCEVGPTEALFTAPRHPYTRFLLDSVPRPDPTRRGEGRELLPGEIPSPVTPPSGCRFRTRCPYAAPVCAQAPPPLQGTGEHRVACHAPHGEG</sequence>
<dbReference type="Pfam" id="PF08352">
    <property type="entry name" value="oligo_HPY"/>
    <property type="match status" value="1"/>
</dbReference>
<evidence type="ECO:0000256" key="5">
    <source>
        <dbReference type="SAM" id="MobiDB-lite"/>
    </source>
</evidence>
<dbReference type="PANTHER" id="PTHR43776">
    <property type="entry name" value="TRANSPORT ATP-BINDING PROTEIN"/>
    <property type="match status" value="1"/>
</dbReference>
<evidence type="ECO:0000256" key="4">
    <source>
        <dbReference type="ARBA" id="ARBA00022840"/>
    </source>
</evidence>
<dbReference type="InterPro" id="IPR027417">
    <property type="entry name" value="P-loop_NTPase"/>
</dbReference>
<feature type="compositionally biased region" description="Basic and acidic residues" evidence="5">
    <location>
        <begin position="260"/>
        <end position="271"/>
    </location>
</feature>
<dbReference type="PROSITE" id="PS00211">
    <property type="entry name" value="ABC_TRANSPORTER_1"/>
    <property type="match status" value="1"/>
</dbReference>
<evidence type="ECO:0000259" key="6">
    <source>
        <dbReference type="PROSITE" id="PS50893"/>
    </source>
</evidence>
<gene>
    <name evidence="7" type="ORF">DV520_04755</name>
</gene>
<dbReference type="SMART" id="SM00382">
    <property type="entry name" value="AAA"/>
    <property type="match status" value="1"/>
</dbReference>
<comment type="similarity">
    <text evidence="1">Belongs to the ABC transporter superfamily.</text>
</comment>
<dbReference type="CDD" id="cd03257">
    <property type="entry name" value="ABC_NikE_OppD_transporters"/>
    <property type="match status" value="1"/>
</dbReference>
<dbReference type="InterPro" id="IPR003439">
    <property type="entry name" value="ABC_transporter-like_ATP-bd"/>
</dbReference>
<dbReference type="GeneID" id="97995045"/>